<feature type="transmembrane region" description="Helical" evidence="12">
    <location>
        <begin position="357"/>
        <end position="379"/>
    </location>
</feature>
<dbReference type="PANTHER" id="PTHR42985">
    <property type="entry name" value="SODIUM-COUPLED MONOCARBOXYLATE TRANSPORTER"/>
    <property type="match status" value="1"/>
</dbReference>
<feature type="transmembrane region" description="Helical" evidence="12">
    <location>
        <begin position="297"/>
        <end position="323"/>
    </location>
</feature>
<evidence type="ECO:0000256" key="8">
    <source>
        <dbReference type="ARBA" id="ARBA00023065"/>
    </source>
</evidence>
<evidence type="ECO:0000256" key="7">
    <source>
        <dbReference type="ARBA" id="ARBA00023053"/>
    </source>
</evidence>
<keyword evidence="3" id="KW-0813">Transport</keyword>
<evidence type="ECO:0000256" key="3">
    <source>
        <dbReference type="ARBA" id="ARBA00022448"/>
    </source>
</evidence>
<evidence type="ECO:0000256" key="12">
    <source>
        <dbReference type="SAM" id="Phobius"/>
    </source>
</evidence>
<proteinExistence type="inferred from homology"/>
<feature type="transmembrane region" description="Helical" evidence="12">
    <location>
        <begin position="445"/>
        <end position="463"/>
    </location>
</feature>
<feature type="transmembrane region" description="Helical" evidence="12">
    <location>
        <begin position="385"/>
        <end position="403"/>
    </location>
</feature>
<feature type="transmembrane region" description="Helical" evidence="12">
    <location>
        <begin position="44"/>
        <end position="65"/>
    </location>
</feature>
<dbReference type="InterPro" id="IPR051163">
    <property type="entry name" value="Sodium:Solute_Symporter_SSF"/>
</dbReference>
<evidence type="ECO:0000256" key="2">
    <source>
        <dbReference type="ARBA" id="ARBA00006434"/>
    </source>
</evidence>
<dbReference type="Proteomes" id="UP000647339">
    <property type="component" value="Unassembled WGS sequence"/>
</dbReference>
<name>A0ABQ1VBA5_9BACT</name>
<dbReference type="EMBL" id="BMIU01000031">
    <property type="protein sequence ID" value="GGF49293.1"/>
    <property type="molecule type" value="Genomic_DNA"/>
</dbReference>
<dbReference type="CDD" id="cd11477">
    <property type="entry name" value="SLC5sbd_u1"/>
    <property type="match status" value="1"/>
</dbReference>
<reference evidence="14" key="1">
    <citation type="journal article" date="2019" name="Int. J. Syst. Evol. Microbiol.">
        <title>The Global Catalogue of Microorganisms (GCM) 10K type strain sequencing project: providing services to taxonomists for standard genome sequencing and annotation.</title>
        <authorList>
            <consortium name="The Broad Institute Genomics Platform"/>
            <consortium name="The Broad Institute Genome Sequencing Center for Infectious Disease"/>
            <person name="Wu L."/>
            <person name="Ma J."/>
        </authorList>
    </citation>
    <scope>NUCLEOTIDE SEQUENCE [LARGE SCALE GENOMIC DNA]</scope>
    <source>
        <strain evidence="14">CGMCC 1.15407</strain>
    </source>
</reference>
<feature type="transmembrane region" description="Helical" evidence="12">
    <location>
        <begin position="150"/>
        <end position="171"/>
    </location>
</feature>
<dbReference type="InterPro" id="IPR038377">
    <property type="entry name" value="Na/Glc_symporter_sf"/>
</dbReference>
<evidence type="ECO:0000256" key="1">
    <source>
        <dbReference type="ARBA" id="ARBA00004651"/>
    </source>
</evidence>
<keyword evidence="5 12" id="KW-0812">Transmembrane</keyword>
<keyword evidence="4" id="KW-1003">Cell membrane</keyword>
<feature type="transmembrane region" description="Helical" evidence="12">
    <location>
        <begin position="118"/>
        <end position="138"/>
    </location>
</feature>
<keyword evidence="8" id="KW-0406">Ion transport</keyword>
<feature type="transmembrane region" description="Helical" evidence="12">
    <location>
        <begin position="496"/>
        <end position="519"/>
    </location>
</feature>
<evidence type="ECO:0000256" key="9">
    <source>
        <dbReference type="ARBA" id="ARBA00023136"/>
    </source>
</evidence>
<evidence type="ECO:0000313" key="13">
    <source>
        <dbReference type="EMBL" id="GGF49293.1"/>
    </source>
</evidence>
<feature type="transmembrane region" description="Helical" evidence="12">
    <location>
        <begin position="525"/>
        <end position="544"/>
    </location>
</feature>
<keyword evidence="14" id="KW-1185">Reference proteome</keyword>
<dbReference type="RefSeq" id="WP_137403691.1">
    <property type="nucleotide sequence ID" value="NZ_BMIU01000031.1"/>
</dbReference>
<evidence type="ECO:0000256" key="6">
    <source>
        <dbReference type="ARBA" id="ARBA00022989"/>
    </source>
</evidence>
<feature type="transmembrane region" description="Helical" evidence="12">
    <location>
        <begin position="178"/>
        <end position="196"/>
    </location>
</feature>
<keyword evidence="7" id="KW-0915">Sodium</keyword>
<gene>
    <name evidence="13" type="ORF">GCM10011339_42370</name>
</gene>
<evidence type="ECO:0000256" key="11">
    <source>
        <dbReference type="RuleBase" id="RU362091"/>
    </source>
</evidence>
<feature type="transmembrane region" description="Helical" evidence="12">
    <location>
        <begin position="415"/>
        <end position="433"/>
    </location>
</feature>
<evidence type="ECO:0000256" key="5">
    <source>
        <dbReference type="ARBA" id="ARBA00022692"/>
    </source>
</evidence>
<dbReference type="Pfam" id="PF00474">
    <property type="entry name" value="SSF"/>
    <property type="match status" value="1"/>
</dbReference>
<keyword evidence="6 12" id="KW-1133">Transmembrane helix</keyword>
<evidence type="ECO:0000313" key="14">
    <source>
        <dbReference type="Proteomes" id="UP000647339"/>
    </source>
</evidence>
<feature type="transmembrane region" description="Helical" evidence="12">
    <location>
        <begin position="216"/>
        <end position="238"/>
    </location>
</feature>
<accession>A0ABQ1VBA5</accession>
<comment type="caution">
    <text evidence="13">The sequence shown here is derived from an EMBL/GenBank/DDBJ whole genome shotgun (WGS) entry which is preliminary data.</text>
</comment>
<comment type="subcellular location">
    <subcellularLocation>
        <location evidence="1">Cell membrane</location>
        <topology evidence="1">Multi-pass membrane protein</topology>
    </subcellularLocation>
</comment>
<dbReference type="PANTHER" id="PTHR42985:SF40">
    <property type="entry name" value="LD47995P-RELATED"/>
    <property type="match status" value="1"/>
</dbReference>
<keyword evidence="9 12" id="KW-0472">Membrane</keyword>
<keyword evidence="10" id="KW-0739">Sodium transport</keyword>
<feature type="transmembrane region" description="Helical" evidence="12">
    <location>
        <begin position="259"/>
        <end position="277"/>
    </location>
</feature>
<evidence type="ECO:0000256" key="10">
    <source>
        <dbReference type="ARBA" id="ARBA00023201"/>
    </source>
</evidence>
<protein>
    <submittedName>
        <fullName evidence="13">Sodium:proline symporter</fullName>
    </submittedName>
</protein>
<dbReference type="PROSITE" id="PS50283">
    <property type="entry name" value="NA_SOLUT_SYMP_3"/>
    <property type="match status" value="1"/>
</dbReference>
<dbReference type="Gene3D" id="1.20.1730.10">
    <property type="entry name" value="Sodium/glucose cotransporter"/>
    <property type="match status" value="1"/>
</dbReference>
<feature type="transmembrane region" description="Helical" evidence="12">
    <location>
        <begin position="6"/>
        <end position="24"/>
    </location>
</feature>
<sequence length="550" mass="59436">MQEQDYILIGVFTLIVLSAGLAFARTGRSMTNFFAGGGNVPWWISGLSLFMSFFSAGTFVVWGSIAYDQGMVAVTIQSTMAIAGLIIYFTVARKWKETNVLTAAEYVTRRFGVKTQKIYSYLFIAVSFFTAGSFLYPVAKIVSVSAQMPITLIILILGITIVLYTAVGGFWAVLATDVLQFVVLTAAVFIVIPLALDEVGGTDGFISQSPEGFFDLINSEFSPVFLVAFMLYNFVFIGGNWAYVQRYTSVKSPKEAKKVALLFAGLYLVFPLIWMLPPMIYKVYDPGLVTTQQMEGAYLMMCAKALPIGMLGLMIAAMVFATASSVNTTLNMMAAVTTNDLYKTIHPRASENQLIKVARWVTVFFGLGVMGVAMLVPYLGGIVNVVLKVAAVTGAPLFAPILWSLYSDRQDSRSVILTSTVSIAVLALIILILPSVLDYEVSRSMEMTLGVTVPVCMLILFEIKNRPVLSGEKAPVTIGSDQEVEEVERSGDDTAFGIKVISIATGMIGLIMTGLGIIASKGNGMLVAAGIVMVLMASAGLYFGKTKSKN</sequence>
<comment type="similarity">
    <text evidence="2 11">Belongs to the sodium:solute symporter (SSF) (TC 2.A.21) family.</text>
</comment>
<organism evidence="13 14">
    <name type="scientific">Echinicola rosea</name>
    <dbReference type="NCBI Taxonomy" id="1807691"/>
    <lineage>
        <taxon>Bacteria</taxon>
        <taxon>Pseudomonadati</taxon>
        <taxon>Bacteroidota</taxon>
        <taxon>Cytophagia</taxon>
        <taxon>Cytophagales</taxon>
        <taxon>Cyclobacteriaceae</taxon>
        <taxon>Echinicola</taxon>
    </lineage>
</organism>
<evidence type="ECO:0000256" key="4">
    <source>
        <dbReference type="ARBA" id="ARBA00022475"/>
    </source>
</evidence>
<dbReference type="InterPro" id="IPR001734">
    <property type="entry name" value="Na/solute_symporter"/>
</dbReference>
<feature type="transmembrane region" description="Helical" evidence="12">
    <location>
        <begin position="71"/>
        <end position="91"/>
    </location>
</feature>